<accession>A0A1D3SBE4</accession>
<sequence>MDANICRNFLLVMTKFPDQLDSKGKYYFNDDQNFKEYCTNNSCDSDLEKINAGCLYFFNAFFKDSDLFQSVAKSNINIVDYIIIWLSYMLNLKENNNGTSNLTYFYTTNINNDKYTNSITGVDAYSSYKDLIDKKHDLTKVDIKDISKFYDVFKKLCEMYTEFDDDNKNCTKCSGKAKEFVEKYKDLNKDYNNTNSSSYNKMLSTLSTDYNNLKNKCKNVQNSKFPLLPEIKTTQISVKSYEQTSAQTPEVASSSSSIGNNLFTVLSVFGAIALFLGIGYKHSLFGFRRKVQKNLRKKLKSLRRKWIISI</sequence>
<gene>
    <name evidence="2" type="ORF">PBSP11RLL_000257700</name>
</gene>
<organism evidence="2 3">
    <name type="scientific">Plasmodium berghei</name>
    <dbReference type="NCBI Taxonomy" id="5821"/>
    <lineage>
        <taxon>Eukaryota</taxon>
        <taxon>Sar</taxon>
        <taxon>Alveolata</taxon>
        <taxon>Apicomplexa</taxon>
        <taxon>Aconoidasida</taxon>
        <taxon>Haemosporida</taxon>
        <taxon>Plasmodiidae</taxon>
        <taxon>Plasmodium</taxon>
        <taxon>Plasmodium (Vinckeia)</taxon>
    </lineage>
</organism>
<feature type="transmembrane region" description="Helical" evidence="1">
    <location>
        <begin position="262"/>
        <end position="280"/>
    </location>
</feature>
<dbReference type="AlphaFoldDB" id="A0A1D3SBE4"/>
<name>A0A1D3SBE4_PLABE</name>
<keyword evidence="1" id="KW-0472">Membrane</keyword>
<evidence type="ECO:0000313" key="2">
    <source>
        <dbReference type="EMBL" id="SCO60830.1"/>
    </source>
</evidence>
<keyword evidence="1" id="KW-1133">Transmembrane helix</keyword>
<evidence type="ECO:0000313" key="3">
    <source>
        <dbReference type="Proteomes" id="UP000219974"/>
    </source>
</evidence>
<dbReference type="InterPro" id="IPR006477">
    <property type="entry name" value="Yir_bir_cir"/>
</dbReference>
<protein>
    <submittedName>
        <fullName evidence="2">BIR protein</fullName>
    </submittedName>
</protein>
<dbReference type="VEuPathDB" id="PlasmoDB:PBANKA_1100781"/>
<dbReference type="Proteomes" id="UP000219974">
    <property type="component" value="Chromosome 11"/>
</dbReference>
<evidence type="ECO:0000256" key="1">
    <source>
        <dbReference type="SAM" id="Phobius"/>
    </source>
</evidence>
<reference evidence="2 3" key="1">
    <citation type="submission" date="2016-08" db="EMBL/GenBank/DDBJ databases">
        <authorList>
            <consortium name="Pathogen Informatics"/>
        </authorList>
    </citation>
    <scope>NUCLEOTIDE SEQUENCE [LARGE SCALE GENOMIC DNA]</scope>
    <source>
        <strain evidence="2 3">SP11 RLL</strain>
    </source>
</reference>
<keyword evidence="1" id="KW-0812">Transmembrane</keyword>
<dbReference type="Pfam" id="PF06022">
    <property type="entry name" value="Cir_Bir_Yir"/>
    <property type="match status" value="1"/>
</dbReference>
<proteinExistence type="predicted"/>
<dbReference type="EMBL" id="LT608275">
    <property type="protein sequence ID" value="SCO60830.1"/>
    <property type="molecule type" value="Genomic_DNA"/>
</dbReference>
<dbReference type="NCBIfam" id="TIGR01590">
    <property type="entry name" value="yir-bir-cir_Pla"/>
    <property type="match status" value="1"/>
</dbReference>